<organism evidence="2">
    <name type="scientific">bioreactor metagenome</name>
    <dbReference type="NCBI Taxonomy" id="1076179"/>
    <lineage>
        <taxon>unclassified sequences</taxon>
        <taxon>metagenomes</taxon>
        <taxon>ecological metagenomes</taxon>
    </lineage>
</organism>
<gene>
    <name evidence="2" type="ORF">SDC9_121875</name>
</gene>
<comment type="caution">
    <text evidence="2">The sequence shown here is derived from an EMBL/GenBank/DDBJ whole genome shotgun (WGS) entry which is preliminary data.</text>
</comment>
<name>A0A645CD36_9ZZZZ</name>
<sequence>MIEGNQHGGQHAAGARRGRRHNPAHAGVGLAGAKGGGDDRREIRPRKGVHLRRIVAHLLSVAAHQSAGGEPVAPVGVHCLQHGPPRNAHFFHGRLRRHAPLLHVGIQHHFPELPAAHIGGVKNLLHGIQCHYASSLS</sequence>
<feature type="region of interest" description="Disordered" evidence="1">
    <location>
        <begin position="1"/>
        <end position="42"/>
    </location>
</feature>
<evidence type="ECO:0000313" key="2">
    <source>
        <dbReference type="EMBL" id="MPM74886.1"/>
    </source>
</evidence>
<proteinExistence type="predicted"/>
<evidence type="ECO:0000256" key="1">
    <source>
        <dbReference type="SAM" id="MobiDB-lite"/>
    </source>
</evidence>
<dbReference type="AlphaFoldDB" id="A0A645CD36"/>
<feature type="compositionally biased region" description="Basic residues" evidence="1">
    <location>
        <begin position="14"/>
        <end position="23"/>
    </location>
</feature>
<accession>A0A645CD36</accession>
<protein>
    <submittedName>
        <fullName evidence="2">Uncharacterized protein</fullName>
    </submittedName>
</protein>
<feature type="compositionally biased region" description="Low complexity" evidence="1">
    <location>
        <begin position="1"/>
        <end position="13"/>
    </location>
</feature>
<reference evidence="2" key="1">
    <citation type="submission" date="2019-08" db="EMBL/GenBank/DDBJ databases">
        <authorList>
            <person name="Kucharzyk K."/>
            <person name="Murdoch R.W."/>
            <person name="Higgins S."/>
            <person name="Loffler F."/>
        </authorList>
    </citation>
    <scope>NUCLEOTIDE SEQUENCE</scope>
</reference>
<dbReference type="EMBL" id="VSSQ01026254">
    <property type="protein sequence ID" value="MPM74886.1"/>
    <property type="molecule type" value="Genomic_DNA"/>
</dbReference>